<evidence type="ECO:0000256" key="1">
    <source>
        <dbReference type="ARBA" id="ARBA00004239"/>
    </source>
</evidence>
<dbReference type="EC" id="3.4.21.4" evidence="8"/>
<evidence type="ECO:0000256" key="3">
    <source>
        <dbReference type="ARBA" id="ARBA00022801"/>
    </source>
</evidence>
<keyword evidence="2 9" id="KW-0645">Protease</keyword>
<dbReference type="SUPFAM" id="SSF50494">
    <property type="entry name" value="Trypsin-like serine proteases"/>
    <property type="match status" value="1"/>
</dbReference>
<evidence type="ECO:0000259" key="11">
    <source>
        <dbReference type="PROSITE" id="PS50240"/>
    </source>
</evidence>
<dbReference type="SMART" id="SM00020">
    <property type="entry name" value="Tryp_SPc"/>
    <property type="match status" value="1"/>
</dbReference>
<keyword evidence="3 9" id="KW-0378">Hydrolase</keyword>
<dbReference type="PROSITE" id="PS00135">
    <property type="entry name" value="TRYPSIN_SER"/>
    <property type="match status" value="1"/>
</dbReference>
<dbReference type="AlphaFoldDB" id="A0A9Q1F7C4"/>
<keyword evidence="6" id="KW-1015">Disulfide bond</keyword>
<keyword evidence="10" id="KW-0732">Signal</keyword>
<dbReference type="GO" id="GO:0004252">
    <property type="term" value="F:serine-type endopeptidase activity"/>
    <property type="evidence" value="ECO:0007669"/>
    <property type="project" value="UniProtKB-EC"/>
</dbReference>
<feature type="domain" description="Peptidase S1" evidence="11">
    <location>
        <begin position="25"/>
        <end position="250"/>
    </location>
</feature>
<evidence type="ECO:0000256" key="9">
    <source>
        <dbReference type="RuleBase" id="RU363034"/>
    </source>
</evidence>
<dbReference type="Proteomes" id="UP001152622">
    <property type="component" value="Chromosome 8"/>
</dbReference>
<dbReference type="PROSITE" id="PS00134">
    <property type="entry name" value="TRYPSIN_HIS"/>
    <property type="match status" value="1"/>
</dbReference>
<dbReference type="OrthoDB" id="5565075at2759"/>
<dbReference type="FunFam" id="2.40.10.10:FF:000005">
    <property type="entry name" value="Serine protease 37"/>
    <property type="match status" value="1"/>
</dbReference>
<dbReference type="InterPro" id="IPR001254">
    <property type="entry name" value="Trypsin_dom"/>
</dbReference>
<dbReference type="PRINTS" id="PR00722">
    <property type="entry name" value="CHYMOTRYPSIN"/>
</dbReference>
<dbReference type="EMBL" id="JAINUF010000008">
    <property type="protein sequence ID" value="KAJ8352519.1"/>
    <property type="molecule type" value="Genomic_DNA"/>
</dbReference>
<name>A0A9Q1F7C4_SYNKA</name>
<gene>
    <name evidence="12" type="ORF">SKAU_G00239950</name>
</gene>
<dbReference type="PROSITE" id="PS50240">
    <property type="entry name" value="TRYPSIN_DOM"/>
    <property type="match status" value="1"/>
</dbReference>
<dbReference type="InterPro" id="IPR001314">
    <property type="entry name" value="Peptidase_S1A"/>
</dbReference>
<dbReference type="PANTHER" id="PTHR24271:SF80">
    <property type="entry name" value="GRANZYME 3, TANDEM DUPLICATE 1-RELATED"/>
    <property type="match status" value="1"/>
</dbReference>
<comment type="catalytic activity">
    <reaction evidence="7">
        <text>Preferential cleavage: Arg-|-Xaa, Lys-|-Xaa.</text>
        <dbReference type="EC" id="3.4.21.4"/>
    </reaction>
</comment>
<evidence type="ECO:0000256" key="10">
    <source>
        <dbReference type="SAM" id="SignalP"/>
    </source>
</evidence>
<evidence type="ECO:0000256" key="7">
    <source>
        <dbReference type="ARBA" id="ARBA00036320"/>
    </source>
</evidence>
<evidence type="ECO:0000256" key="8">
    <source>
        <dbReference type="ARBA" id="ARBA00038868"/>
    </source>
</evidence>
<evidence type="ECO:0000256" key="5">
    <source>
        <dbReference type="ARBA" id="ARBA00023145"/>
    </source>
</evidence>
<dbReference type="Gene3D" id="2.40.10.10">
    <property type="entry name" value="Trypsin-like serine proteases"/>
    <property type="match status" value="1"/>
</dbReference>
<keyword evidence="4 9" id="KW-0720">Serine protease</keyword>
<dbReference type="GO" id="GO:0005576">
    <property type="term" value="C:extracellular region"/>
    <property type="evidence" value="ECO:0007669"/>
    <property type="project" value="UniProtKB-SubCell"/>
</dbReference>
<comment type="caution">
    <text evidence="12">The sequence shown here is derived from an EMBL/GenBank/DDBJ whole genome shotgun (WGS) entry which is preliminary data.</text>
</comment>
<dbReference type="InterPro" id="IPR018114">
    <property type="entry name" value="TRYPSIN_HIS"/>
</dbReference>
<dbReference type="CDD" id="cd00190">
    <property type="entry name" value="Tryp_SPc"/>
    <property type="match status" value="1"/>
</dbReference>
<feature type="chain" id="PRO_5040292149" description="trypsin" evidence="10">
    <location>
        <begin position="22"/>
        <end position="252"/>
    </location>
</feature>
<dbReference type="InterPro" id="IPR009003">
    <property type="entry name" value="Peptidase_S1_PA"/>
</dbReference>
<evidence type="ECO:0000256" key="2">
    <source>
        <dbReference type="ARBA" id="ARBA00022670"/>
    </source>
</evidence>
<protein>
    <recommendedName>
        <fullName evidence="8">trypsin</fullName>
        <ecNumber evidence="8">3.4.21.4</ecNumber>
    </recommendedName>
</protein>
<comment type="subcellular location">
    <subcellularLocation>
        <location evidence="1">Secreted</location>
        <location evidence="1">Extracellular space</location>
    </subcellularLocation>
</comment>
<dbReference type="GO" id="GO:0006508">
    <property type="term" value="P:proteolysis"/>
    <property type="evidence" value="ECO:0007669"/>
    <property type="project" value="UniProtKB-KW"/>
</dbReference>
<dbReference type="InterPro" id="IPR043504">
    <property type="entry name" value="Peptidase_S1_PA_chymotrypsin"/>
</dbReference>
<feature type="signal peptide" evidence="10">
    <location>
        <begin position="1"/>
        <end position="21"/>
    </location>
</feature>
<evidence type="ECO:0000313" key="12">
    <source>
        <dbReference type="EMBL" id="KAJ8352519.1"/>
    </source>
</evidence>
<sequence length="252" mass="28168">MIGTSLLLLHLLLQLSPAGTSESSIIGGKKAKPHSRPYMVSLQVNGSHTCGGFLIREDFVLTAAHCFSLSPLTAVLGAENLKKKEKKSQQKIPVRKCYKHPMNDKSKYDFDIMLLKLQRNATLNKNVKVIQLPAKGETVPENTKCLMSGWGRKRPDETPPALLQEVTLMVLSNKDCKKIWQKHFVPNRMMCTRFDGKGICEGDSGGPLICKNKPHGIAAFTATPCNNKNYKAQVYMKVSYFIDWIKEKMSNS</sequence>
<evidence type="ECO:0000313" key="13">
    <source>
        <dbReference type="Proteomes" id="UP001152622"/>
    </source>
</evidence>
<keyword evidence="13" id="KW-1185">Reference proteome</keyword>
<keyword evidence="5" id="KW-0865">Zymogen</keyword>
<evidence type="ECO:0000256" key="6">
    <source>
        <dbReference type="ARBA" id="ARBA00023157"/>
    </source>
</evidence>
<reference evidence="12" key="1">
    <citation type="journal article" date="2023" name="Science">
        <title>Genome structures resolve the early diversification of teleost fishes.</title>
        <authorList>
            <person name="Parey E."/>
            <person name="Louis A."/>
            <person name="Montfort J."/>
            <person name="Bouchez O."/>
            <person name="Roques C."/>
            <person name="Iampietro C."/>
            <person name="Lluch J."/>
            <person name="Castinel A."/>
            <person name="Donnadieu C."/>
            <person name="Desvignes T."/>
            <person name="Floi Bucao C."/>
            <person name="Jouanno E."/>
            <person name="Wen M."/>
            <person name="Mejri S."/>
            <person name="Dirks R."/>
            <person name="Jansen H."/>
            <person name="Henkel C."/>
            <person name="Chen W.J."/>
            <person name="Zahm M."/>
            <person name="Cabau C."/>
            <person name="Klopp C."/>
            <person name="Thompson A.W."/>
            <person name="Robinson-Rechavi M."/>
            <person name="Braasch I."/>
            <person name="Lecointre G."/>
            <person name="Bobe J."/>
            <person name="Postlethwait J.H."/>
            <person name="Berthelot C."/>
            <person name="Roest Crollius H."/>
            <person name="Guiguen Y."/>
        </authorList>
    </citation>
    <scope>NUCLEOTIDE SEQUENCE</scope>
    <source>
        <strain evidence="12">WJC10195</strain>
    </source>
</reference>
<accession>A0A9Q1F7C4</accession>
<organism evidence="12 13">
    <name type="scientific">Synaphobranchus kaupii</name>
    <name type="common">Kaup's arrowtooth eel</name>
    <dbReference type="NCBI Taxonomy" id="118154"/>
    <lineage>
        <taxon>Eukaryota</taxon>
        <taxon>Metazoa</taxon>
        <taxon>Chordata</taxon>
        <taxon>Craniata</taxon>
        <taxon>Vertebrata</taxon>
        <taxon>Euteleostomi</taxon>
        <taxon>Actinopterygii</taxon>
        <taxon>Neopterygii</taxon>
        <taxon>Teleostei</taxon>
        <taxon>Anguilliformes</taxon>
        <taxon>Synaphobranchidae</taxon>
        <taxon>Synaphobranchus</taxon>
    </lineage>
</organism>
<evidence type="ECO:0000256" key="4">
    <source>
        <dbReference type="ARBA" id="ARBA00022825"/>
    </source>
</evidence>
<dbReference type="Pfam" id="PF00089">
    <property type="entry name" value="Trypsin"/>
    <property type="match status" value="1"/>
</dbReference>
<dbReference type="InterPro" id="IPR033116">
    <property type="entry name" value="TRYPSIN_SER"/>
</dbReference>
<dbReference type="PANTHER" id="PTHR24271">
    <property type="entry name" value="KALLIKREIN-RELATED"/>
    <property type="match status" value="1"/>
</dbReference>
<proteinExistence type="predicted"/>